<name>A0A1E3P6I5_WICAA</name>
<evidence type="ECO:0000313" key="2">
    <source>
        <dbReference type="EMBL" id="ODQ60562.1"/>
    </source>
</evidence>
<reference evidence="2 3" key="1">
    <citation type="journal article" date="2016" name="Proc. Natl. Acad. Sci. U.S.A.">
        <title>Comparative genomics of biotechnologically important yeasts.</title>
        <authorList>
            <person name="Riley R."/>
            <person name="Haridas S."/>
            <person name="Wolfe K.H."/>
            <person name="Lopes M.R."/>
            <person name="Hittinger C.T."/>
            <person name="Goeker M."/>
            <person name="Salamov A.A."/>
            <person name="Wisecaver J.H."/>
            <person name="Long T.M."/>
            <person name="Calvey C.H."/>
            <person name="Aerts A.L."/>
            <person name="Barry K.W."/>
            <person name="Choi C."/>
            <person name="Clum A."/>
            <person name="Coughlan A.Y."/>
            <person name="Deshpande S."/>
            <person name="Douglass A.P."/>
            <person name="Hanson S.J."/>
            <person name="Klenk H.-P."/>
            <person name="LaButti K.M."/>
            <person name="Lapidus A."/>
            <person name="Lindquist E.A."/>
            <person name="Lipzen A.M."/>
            <person name="Meier-Kolthoff J.P."/>
            <person name="Ohm R.A."/>
            <person name="Otillar R.P."/>
            <person name="Pangilinan J.L."/>
            <person name="Peng Y."/>
            <person name="Rokas A."/>
            <person name="Rosa C.A."/>
            <person name="Scheuner C."/>
            <person name="Sibirny A.A."/>
            <person name="Slot J.C."/>
            <person name="Stielow J.B."/>
            <person name="Sun H."/>
            <person name="Kurtzman C.P."/>
            <person name="Blackwell M."/>
            <person name="Grigoriev I.V."/>
            <person name="Jeffries T.W."/>
        </authorList>
    </citation>
    <scope>NUCLEOTIDE SEQUENCE [LARGE SCALE GENOMIC DNA]</scope>
    <source>
        <strain evidence="3">ATCC 58044 / CBS 1984 / NCYC 433 / NRRL Y-366-8</strain>
    </source>
</reference>
<dbReference type="GeneID" id="30201768"/>
<dbReference type="Pfam" id="PF05347">
    <property type="entry name" value="Complex1_LYR"/>
    <property type="match status" value="1"/>
</dbReference>
<organism evidence="2 3">
    <name type="scientific">Wickerhamomyces anomalus (strain ATCC 58044 / CBS 1984 / NCYC 433 / NRRL Y-366-8)</name>
    <name type="common">Yeast</name>
    <name type="synonym">Hansenula anomala</name>
    <dbReference type="NCBI Taxonomy" id="683960"/>
    <lineage>
        <taxon>Eukaryota</taxon>
        <taxon>Fungi</taxon>
        <taxon>Dikarya</taxon>
        <taxon>Ascomycota</taxon>
        <taxon>Saccharomycotina</taxon>
        <taxon>Saccharomycetes</taxon>
        <taxon>Phaffomycetales</taxon>
        <taxon>Wickerhamomycetaceae</taxon>
        <taxon>Wickerhamomyces</taxon>
    </lineage>
</organism>
<feature type="domain" description="Complex 1 LYR protein" evidence="1">
    <location>
        <begin position="14"/>
        <end position="69"/>
    </location>
</feature>
<keyword evidence="3" id="KW-1185">Reference proteome</keyword>
<dbReference type="EMBL" id="KV454209">
    <property type="protein sequence ID" value="ODQ60562.1"/>
    <property type="molecule type" value="Genomic_DNA"/>
</dbReference>
<accession>A0A1E3P6I5</accession>
<gene>
    <name evidence="2" type="ORF">WICANDRAFT_77244</name>
</gene>
<dbReference type="OrthoDB" id="3977609at2759"/>
<dbReference type="Proteomes" id="UP000094112">
    <property type="component" value="Unassembled WGS sequence"/>
</dbReference>
<dbReference type="AlphaFoldDB" id="A0A1E3P6I5"/>
<sequence>MVTLFKKFPGHREEVFSLYKALLRHARHLPGQDERIRLELMHKIRYKFRQGKISKSGVNVRKFLEEGHEMEQSLREFYKNPEQKLVQELLDAELPPTHRELVKARRTELLLKKYPPRKPKGDPLQPLEKQREGSYVNAHIKYSRRYGLMPKVIDPEILEHIIKPEALFKRAKTDIKIEEQKLAKGPYRVKKAEYMGVPYLRTMGPVDRRTSGKLLNQKISVIQLTNMELKAKENLFYCEMETRWEHLMKKIDPKYECFDWREFITDALDQQRKANQYVFEGHKQYANNEMKDELIQQQAKANMLMMIY</sequence>
<proteinExistence type="predicted"/>
<dbReference type="InterPro" id="IPR008011">
    <property type="entry name" value="Complex1_LYR_dom"/>
</dbReference>
<dbReference type="RefSeq" id="XP_019039769.1">
    <property type="nucleotide sequence ID" value="XM_019184522.1"/>
</dbReference>
<protein>
    <recommendedName>
        <fullName evidence="1">Complex 1 LYR protein domain-containing protein</fullName>
    </recommendedName>
</protein>
<evidence type="ECO:0000313" key="3">
    <source>
        <dbReference type="Proteomes" id="UP000094112"/>
    </source>
</evidence>
<evidence type="ECO:0000259" key="1">
    <source>
        <dbReference type="Pfam" id="PF05347"/>
    </source>
</evidence>